<feature type="compositionally biased region" description="Basic and acidic residues" evidence="7">
    <location>
        <begin position="33"/>
        <end position="48"/>
    </location>
</feature>
<feature type="binding site" evidence="6">
    <location>
        <position position="343"/>
    </location>
    <ligand>
        <name>Mg(2+)</name>
        <dbReference type="ChEBI" id="CHEBI:18420"/>
    </ligand>
</feature>
<dbReference type="PRINTS" id="PR00318">
    <property type="entry name" value="GPROTEINA"/>
</dbReference>
<keyword evidence="6" id="KW-0460">Magnesium</keyword>
<dbReference type="GO" id="GO:0046872">
    <property type="term" value="F:metal ion binding"/>
    <property type="evidence" value="ECO:0007669"/>
    <property type="project" value="UniProtKB-KW"/>
</dbReference>
<evidence type="ECO:0000256" key="5">
    <source>
        <dbReference type="PIRSR" id="PIRSR601019-1"/>
    </source>
</evidence>
<protein>
    <recommendedName>
        <fullName evidence="10">Guanine nucleotide-binding protein alpha-4 subunit [Ustilago maydis 521]</fullName>
    </recommendedName>
</protein>
<dbReference type="GO" id="GO:0005834">
    <property type="term" value="C:heterotrimeric G-protein complex"/>
    <property type="evidence" value="ECO:0007669"/>
    <property type="project" value="TreeGrafter"/>
</dbReference>
<dbReference type="SMART" id="SM00275">
    <property type="entry name" value="G_alpha"/>
    <property type="match status" value="1"/>
</dbReference>
<accession>A0A8H2Y1N7</accession>
<evidence type="ECO:0000256" key="2">
    <source>
        <dbReference type="ARBA" id="ARBA00022741"/>
    </source>
</evidence>
<evidence type="ECO:0000256" key="1">
    <source>
        <dbReference type="ARBA" id="ARBA00022723"/>
    </source>
</evidence>
<dbReference type="GO" id="GO:0031683">
    <property type="term" value="F:G-protein beta/gamma-subunit complex binding"/>
    <property type="evidence" value="ECO:0007669"/>
    <property type="project" value="InterPro"/>
</dbReference>
<dbReference type="InterPro" id="IPR011025">
    <property type="entry name" value="GproteinA_insert"/>
</dbReference>
<dbReference type="Pfam" id="PF00503">
    <property type="entry name" value="G-alpha"/>
    <property type="match status" value="1"/>
</dbReference>
<proteinExistence type="predicted"/>
<name>A0A8H2Y1N7_9AGAM</name>
<dbReference type="SUPFAM" id="SSF52540">
    <property type="entry name" value="P-loop containing nucleoside triphosphate hydrolases"/>
    <property type="match status" value="1"/>
</dbReference>
<evidence type="ECO:0000256" key="4">
    <source>
        <dbReference type="ARBA" id="ARBA00023224"/>
    </source>
</evidence>
<evidence type="ECO:0000313" key="8">
    <source>
        <dbReference type="EMBL" id="CAE6440386.1"/>
    </source>
</evidence>
<dbReference type="PANTHER" id="PTHR10218">
    <property type="entry name" value="GTP-BINDING PROTEIN ALPHA SUBUNIT"/>
    <property type="match status" value="1"/>
</dbReference>
<keyword evidence="2 5" id="KW-0547">Nucleotide-binding</keyword>
<dbReference type="FunFam" id="3.40.50.300:FF:000692">
    <property type="entry name" value="Guanine nucleotide-binding protein subunit alpha"/>
    <property type="match status" value="1"/>
</dbReference>
<dbReference type="CDD" id="cd00066">
    <property type="entry name" value="G-alpha"/>
    <property type="match status" value="1"/>
</dbReference>
<dbReference type="Proteomes" id="UP000663846">
    <property type="component" value="Unassembled WGS sequence"/>
</dbReference>
<dbReference type="InterPro" id="IPR001019">
    <property type="entry name" value="Gprotein_alpha_su"/>
</dbReference>
<evidence type="ECO:0000256" key="6">
    <source>
        <dbReference type="PIRSR" id="PIRSR601019-2"/>
    </source>
</evidence>
<feature type="compositionally biased region" description="Basic and acidic residues" evidence="7">
    <location>
        <begin position="202"/>
        <end position="215"/>
    </location>
</feature>
<dbReference type="GO" id="GO:0005525">
    <property type="term" value="F:GTP binding"/>
    <property type="evidence" value="ECO:0007669"/>
    <property type="project" value="UniProtKB-KW"/>
</dbReference>
<evidence type="ECO:0000256" key="7">
    <source>
        <dbReference type="SAM" id="MobiDB-lite"/>
    </source>
</evidence>
<dbReference type="PANTHER" id="PTHR10218:SF360">
    <property type="entry name" value="GUANINE NUCLEOTIDE-BINDING PROTEIN SUBUNIT ALPHA HOMOLOG"/>
    <property type="match status" value="1"/>
</dbReference>
<dbReference type="GO" id="GO:0003924">
    <property type="term" value="F:GTPase activity"/>
    <property type="evidence" value="ECO:0007669"/>
    <property type="project" value="InterPro"/>
</dbReference>
<feature type="region of interest" description="Disordered" evidence="7">
    <location>
        <begin position="1"/>
        <end position="48"/>
    </location>
</feature>
<keyword evidence="3 5" id="KW-0342">GTP-binding</keyword>
<evidence type="ECO:0008006" key="10">
    <source>
        <dbReference type="Google" id="ProtNLM"/>
    </source>
</evidence>
<feature type="binding site" evidence="5">
    <location>
        <begin position="337"/>
        <end position="343"/>
    </location>
    <ligand>
        <name>GTP</name>
        <dbReference type="ChEBI" id="CHEBI:37565"/>
    </ligand>
</feature>
<organism evidence="8 9">
    <name type="scientific">Rhizoctonia solani</name>
    <dbReference type="NCBI Taxonomy" id="456999"/>
    <lineage>
        <taxon>Eukaryota</taxon>
        <taxon>Fungi</taxon>
        <taxon>Dikarya</taxon>
        <taxon>Basidiomycota</taxon>
        <taxon>Agaricomycotina</taxon>
        <taxon>Agaricomycetes</taxon>
        <taxon>Cantharellales</taxon>
        <taxon>Ceratobasidiaceae</taxon>
        <taxon>Rhizoctonia</taxon>
    </lineage>
</organism>
<comment type="caution">
    <text evidence="8">The sequence shown here is derived from an EMBL/GenBank/DDBJ whole genome shotgun (WGS) entry which is preliminary data.</text>
</comment>
<dbReference type="AlphaFoldDB" id="A0A8H2Y1N7"/>
<dbReference type="EMBL" id="CAJMWS010000389">
    <property type="protein sequence ID" value="CAE6440386.1"/>
    <property type="molecule type" value="Genomic_DNA"/>
</dbReference>
<gene>
    <name evidence="8" type="ORF">RDB_LOCUS128479</name>
</gene>
<dbReference type="Gene3D" id="3.40.50.300">
    <property type="entry name" value="P-loop containing nucleotide triphosphate hydrolases"/>
    <property type="match status" value="2"/>
</dbReference>
<reference evidence="8" key="1">
    <citation type="submission" date="2021-01" db="EMBL/GenBank/DDBJ databases">
        <authorList>
            <person name="Kaushik A."/>
        </authorList>
    </citation>
    <scope>NUCLEOTIDE SEQUENCE</scope>
    <source>
        <strain evidence="8">AG1-1C</strain>
    </source>
</reference>
<feature type="binding site" evidence="5">
    <location>
        <begin position="436"/>
        <end position="439"/>
    </location>
    <ligand>
        <name>GTP</name>
        <dbReference type="ChEBI" id="CHEBI:37565"/>
    </ligand>
</feature>
<evidence type="ECO:0000313" key="9">
    <source>
        <dbReference type="Proteomes" id="UP000663846"/>
    </source>
</evidence>
<keyword evidence="1 6" id="KW-0479">Metal-binding</keyword>
<dbReference type="GO" id="GO:0005737">
    <property type="term" value="C:cytoplasm"/>
    <property type="evidence" value="ECO:0007669"/>
    <property type="project" value="TreeGrafter"/>
</dbReference>
<dbReference type="GO" id="GO:0001664">
    <property type="term" value="F:G protein-coupled receptor binding"/>
    <property type="evidence" value="ECO:0007669"/>
    <property type="project" value="TreeGrafter"/>
</dbReference>
<dbReference type="SUPFAM" id="SSF47895">
    <property type="entry name" value="Transducin (alpha subunit), insertion domain"/>
    <property type="match status" value="2"/>
</dbReference>
<dbReference type="GO" id="GO:0007188">
    <property type="term" value="P:adenylate cyclase-modulating G protein-coupled receptor signaling pathway"/>
    <property type="evidence" value="ECO:0007669"/>
    <property type="project" value="TreeGrafter"/>
</dbReference>
<feature type="region of interest" description="Disordered" evidence="7">
    <location>
        <begin position="193"/>
        <end position="216"/>
    </location>
</feature>
<keyword evidence="4" id="KW-0807">Transducer</keyword>
<sequence length="525" mass="59689">MTAAVSHQRSHTHGMSSEDPLTLAMAPPANETAEQKARRLREEAEAKRVSDAIDEEIKEARVKDRKRKATEVRVLLLGQSESGKSTTLKQFQLMYSPNAFHSERSSWRAVIYLNLARSVRRILDALDPASFLEDVEPPTPDPEQRPGTALSIRTEEKLAHISELRLRLQPLMLLEDQLNRTLAGDLSGNELEPTRLGTYGAPHRESGDKKDKEVAVRSGSTWKKALNTFKGKRDDDDDAYTWDDPNDPGHTIFALREDMIALWRDPFVQDVLHKQRLQLEHTAGLYLISVFSCTVVAHMAIPTQHPQRNTDQPTNSFLNDMERITERRYIPTDDDVLRARLKTLGVVEHHFALDRGAEKGVDWRIYDVGGARGQRHVWAPFFSDVNAIIFLAPISAFDQMLAEDRRVNRIEDSIQLFKMVCGNKLLASVNIVLFLNKCDLLKKKLAAGIKVSKYVTSYGDRPNDYEHVSKYFRTKFGAIQRDYSVAPRELYVHLTSVTDTRATSAIIHNVRDIILRQNLKNSSLM</sequence>
<dbReference type="InterPro" id="IPR027417">
    <property type="entry name" value="P-loop_NTPase"/>
</dbReference>
<dbReference type="PROSITE" id="PS51882">
    <property type="entry name" value="G_ALPHA"/>
    <property type="match status" value="1"/>
</dbReference>
<evidence type="ECO:0000256" key="3">
    <source>
        <dbReference type="ARBA" id="ARBA00023134"/>
    </source>
</evidence>